<name>A0A6A5B043_APHAT</name>
<dbReference type="EMBL" id="VJMI01004140">
    <property type="protein sequence ID" value="KAF0774264.1"/>
    <property type="molecule type" value="Genomic_DNA"/>
</dbReference>
<accession>A0A6A5B043</accession>
<comment type="caution">
    <text evidence="3">The sequence shown here is derived from an EMBL/GenBank/DDBJ whole genome shotgun (WGS) entry which is preliminary data.</text>
</comment>
<protein>
    <submittedName>
        <fullName evidence="3">Uncharacterized protein</fullName>
    </submittedName>
</protein>
<feature type="compositionally biased region" description="Low complexity" evidence="2">
    <location>
        <begin position="482"/>
        <end position="496"/>
    </location>
</feature>
<dbReference type="PANTHER" id="PTHR11102:SF160">
    <property type="entry name" value="ERAD-ASSOCIATED E3 UBIQUITIN-PROTEIN LIGASE COMPONENT HRD3"/>
    <property type="match status" value="1"/>
</dbReference>
<dbReference type="Gene3D" id="1.25.40.10">
    <property type="entry name" value="Tetratricopeptide repeat domain"/>
    <property type="match status" value="3"/>
</dbReference>
<reference evidence="3 4" key="1">
    <citation type="submission" date="2019-06" db="EMBL/GenBank/DDBJ databases">
        <title>Genomics analysis of Aphanomyces spp. identifies a new class of oomycete effector associated with host adaptation.</title>
        <authorList>
            <person name="Gaulin E."/>
        </authorList>
    </citation>
    <scope>NUCLEOTIDE SEQUENCE [LARGE SCALE GENOMIC DNA]</scope>
    <source>
        <strain evidence="3 4">E</strain>
    </source>
</reference>
<dbReference type="InterPro" id="IPR011990">
    <property type="entry name" value="TPR-like_helical_dom_sf"/>
</dbReference>
<dbReference type="Pfam" id="PF08238">
    <property type="entry name" value="Sel1"/>
    <property type="match status" value="7"/>
</dbReference>
<evidence type="ECO:0000256" key="2">
    <source>
        <dbReference type="SAM" id="MobiDB-lite"/>
    </source>
</evidence>
<feature type="compositionally biased region" description="Polar residues" evidence="2">
    <location>
        <begin position="21"/>
        <end position="35"/>
    </location>
</feature>
<dbReference type="SMART" id="SM00671">
    <property type="entry name" value="SEL1"/>
    <property type="match status" value="7"/>
</dbReference>
<dbReference type="PANTHER" id="PTHR11102">
    <property type="entry name" value="SEL-1-LIKE PROTEIN"/>
    <property type="match status" value="1"/>
</dbReference>
<dbReference type="Proteomes" id="UP000469452">
    <property type="component" value="Unassembled WGS sequence"/>
</dbReference>
<evidence type="ECO:0000313" key="3">
    <source>
        <dbReference type="EMBL" id="KAF0774264.1"/>
    </source>
</evidence>
<sequence>MLKRLGTVTRALSPTARASPHSPSQTSPVVQSGTAATRQLLPSPRLKLNLQSRHVHDNQDHPVVAYPDVQDASSKRTDLVDEVLVLLDQLLRRMDAIKPKKLRSIRLGGELRGLLGKAEDEVRAHRATFSAYLATTPGLNIQMTNFLASVHGLEPIIHSIHATSFLVNAFVKKAIQFAFQEISSYYASIVLYILFTELSLAVAQATGSAAEAAVLAALSKPTIAPVPDEPPPVDYEAMYLLGHQHYFGHGKDKNSSLAFRLYLTAATHAHVDAMVCVGCMLRDGIGTDADQEEAITWLTRAADEGALLGTSNLGLLMMDKADRCPQSTKQHELYAMALVRLTQAGDRGVAAAQYAAGTIYQRKLAPVDVTKAMDWFVKASAAAYAPADFALGHLYFDQDKALSAHHFQRALQNSQTGGEVQSDAAADARYCLGCIYSAGEEVAEDLPRALAYFRQAAEAGQAKACLEMAHRSLQTPHQALRTSSSSSTSSSPTSTTTDDHTAAQAAYLKGRIFESAEFDSRSTALRHYIAAADQGHVEAAKRAAAMFYSGVVDAKKVAPDRVKALALYTIAARKNDPEALNALGLMHEEGVGCHMDV</sequence>
<gene>
    <name evidence="3" type="ORF">AaE_002037</name>
</gene>
<proteinExistence type="inferred from homology"/>
<comment type="similarity">
    <text evidence="1">Belongs to the sel-1 family.</text>
</comment>
<evidence type="ECO:0000313" key="4">
    <source>
        <dbReference type="Proteomes" id="UP000469452"/>
    </source>
</evidence>
<feature type="region of interest" description="Disordered" evidence="2">
    <location>
        <begin position="1"/>
        <end position="35"/>
    </location>
</feature>
<evidence type="ECO:0000256" key="1">
    <source>
        <dbReference type="ARBA" id="ARBA00038101"/>
    </source>
</evidence>
<dbReference type="SUPFAM" id="SSF81901">
    <property type="entry name" value="HCP-like"/>
    <property type="match status" value="3"/>
</dbReference>
<feature type="non-terminal residue" evidence="3">
    <location>
        <position position="597"/>
    </location>
</feature>
<organism evidence="3 4">
    <name type="scientific">Aphanomyces astaci</name>
    <name type="common">Crayfish plague agent</name>
    <dbReference type="NCBI Taxonomy" id="112090"/>
    <lineage>
        <taxon>Eukaryota</taxon>
        <taxon>Sar</taxon>
        <taxon>Stramenopiles</taxon>
        <taxon>Oomycota</taxon>
        <taxon>Saprolegniomycetes</taxon>
        <taxon>Saprolegniales</taxon>
        <taxon>Verrucalvaceae</taxon>
        <taxon>Aphanomyces</taxon>
    </lineage>
</organism>
<dbReference type="InterPro" id="IPR006597">
    <property type="entry name" value="Sel1-like"/>
</dbReference>
<dbReference type="VEuPathDB" id="FungiDB:H257_17754"/>
<dbReference type="AlphaFoldDB" id="A0A6A5B043"/>
<dbReference type="InterPro" id="IPR050767">
    <property type="entry name" value="Sel1_AlgK"/>
</dbReference>
<feature type="region of interest" description="Disordered" evidence="2">
    <location>
        <begin position="476"/>
        <end position="500"/>
    </location>
</feature>